<dbReference type="EMBL" id="LT841305">
    <property type="protein sequence ID" value="SMH64161.1"/>
    <property type="molecule type" value="Genomic_DNA"/>
</dbReference>
<protein>
    <recommendedName>
        <fullName evidence="4">DNA-binding protein</fullName>
    </recommendedName>
</protein>
<feature type="region of interest" description="Disordered" evidence="1">
    <location>
        <begin position="55"/>
        <end position="109"/>
    </location>
</feature>
<gene>
    <name evidence="2" type="ORF">AFERRI_10194</name>
</gene>
<accession>A0ABY1MKH4</accession>
<name>A0ABY1MKH4_9PROT</name>
<proteinExistence type="predicted"/>
<feature type="compositionally biased region" description="Low complexity" evidence="1">
    <location>
        <begin position="81"/>
        <end position="92"/>
    </location>
</feature>
<evidence type="ECO:0000313" key="3">
    <source>
        <dbReference type="Proteomes" id="UP000193925"/>
    </source>
</evidence>
<evidence type="ECO:0000256" key="1">
    <source>
        <dbReference type="SAM" id="MobiDB-lite"/>
    </source>
</evidence>
<reference evidence="2 3" key="1">
    <citation type="submission" date="2017-03" db="EMBL/GenBank/DDBJ databases">
        <authorList>
            <person name="Regsiter A."/>
            <person name="William W."/>
        </authorList>
    </citation>
    <scope>NUCLEOTIDE SEQUENCE [LARGE SCALE GENOMIC DNA]</scope>
    <source>
        <strain evidence="2">PRJEB5721</strain>
    </source>
</reference>
<evidence type="ECO:0008006" key="4">
    <source>
        <dbReference type="Google" id="ProtNLM"/>
    </source>
</evidence>
<sequence>MQKVSGIFHSAHKRARLFAKDTKKIEALAATARTSADVAKFYDLFNSCTATFDQRLAQPPHIPPRRQAASAPRGHRQAVRSSAKSGDSNSGSEDPDPEPEPERPLPQPQLFSFGSAAAILDCSPQTLRNKVCLGLIPAPIQTAVGPKFTQDQLRQITTPSTKPILADVPPVRRKAGRPRIAAAGKKGGAL</sequence>
<organism evidence="2 3">
    <name type="scientific">Acidithiobacillus ferrivorans</name>
    <dbReference type="NCBI Taxonomy" id="160808"/>
    <lineage>
        <taxon>Bacteria</taxon>
        <taxon>Pseudomonadati</taxon>
        <taxon>Pseudomonadota</taxon>
        <taxon>Acidithiobacillia</taxon>
        <taxon>Acidithiobacillales</taxon>
        <taxon>Acidithiobacillaceae</taxon>
        <taxon>Acidithiobacillus</taxon>
    </lineage>
</organism>
<keyword evidence="3" id="KW-1185">Reference proteome</keyword>
<dbReference type="Proteomes" id="UP000193925">
    <property type="component" value="Chromosome AFERRI"/>
</dbReference>
<evidence type="ECO:0000313" key="2">
    <source>
        <dbReference type="EMBL" id="SMH64161.1"/>
    </source>
</evidence>